<protein>
    <recommendedName>
        <fullName evidence="1">EF-hand domain-containing protein</fullName>
    </recommendedName>
</protein>
<dbReference type="VEuPathDB" id="TriTrypDB:Lsey_0258_0090"/>
<dbReference type="OrthoDB" id="444540at2759"/>
<dbReference type="Gene3D" id="1.10.238.10">
    <property type="entry name" value="EF-hand"/>
    <property type="match status" value="1"/>
</dbReference>
<evidence type="ECO:0000259" key="1">
    <source>
        <dbReference type="PROSITE" id="PS50222"/>
    </source>
</evidence>
<dbReference type="AlphaFoldDB" id="A0A0N1PBZ0"/>
<dbReference type="Proteomes" id="UP000038009">
    <property type="component" value="Unassembled WGS sequence"/>
</dbReference>
<sequence length="344" mass="38472">MLSETEYHLVAVAFQSMDPDGTGLIPLREVKQRYFAHEHPRVREGKMAPSAARDTLDHHFGLCSADHNGCVTFDEFLAYHEKIADEAYDEKVGDVAAFTERTITRLWRLGDVLLPTGVRPLFPVSQAPSGFYAVTPMTLVWVERRVPPSQQCAVGSHPPTKMSATPAGGDLGDLFMLRGIKDVVRPIFSRGDLPEELQGYFAYPAELTGMAVEYLPPQISVQNWYDFCWEYAEDKYCGVEGIISTRVDLDLLPAGLRQFLCVHSTAIERQTRWIPSRQTANPMYKKTSSTYGVGITEECRKIHHWKVNTFAGKQYGNQYHGLCGKQFSKAAGPLKSNAATGMNM</sequence>
<name>A0A0N1PBZ0_LEPSE</name>
<evidence type="ECO:0000313" key="3">
    <source>
        <dbReference type="Proteomes" id="UP000038009"/>
    </source>
</evidence>
<organism evidence="2 3">
    <name type="scientific">Leptomonas seymouri</name>
    <dbReference type="NCBI Taxonomy" id="5684"/>
    <lineage>
        <taxon>Eukaryota</taxon>
        <taxon>Discoba</taxon>
        <taxon>Euglenozoa</taxon>
        <taxon>Kinetoplastea</taxon>
        <taxon>Metakinetoplastina</taxon>
        <taxon>Trypanosomatida</taxon>
        <taxon>Trypanosomatidae</taxon>
        <taxon>Leishmaniinae</taxon>
        <taxon>Leptomonas</taxon>
    </lineage>
</organism>
<dbReference type="InterPro" id="IPR011992">
    <property type="entry name" value="EF-hand-dom_pair"/>
</dbReference>
<keyword evidence="3" id="KW-1185">Reference proteome</keyword>
<dbReference type="OMA" id="YDFTWEY"/>
<gene>
    <name evidence="2" type="ORF">ABL78_6503</name>
</gene>
<accession>A0A0N1PBZ0</accession>
<dbReference type="SUPFAM" id="SSF47473">
    <property type="entry name" value="EF-hand"/>
    <property type="match status" value="1"/>
</dbReference>
<reference evidence="2 3" key="1">
    <citation type="journal article" date="2015" name="PLoS Pathog.">
        <title>Leptomonas seymouri: Adaptations to the Dixenous Life Cycle Analyzed by Genome Sequencing, Transcriptome Profiling and Co-infection with Leishmania donovani.</title>
        <authorList>
            <person name="Kraeva N."/>
            <person name="Butenko A."/>
            <person name="Hlavacova J."/>
            <person name="Kostygov A."/>
            <person name="Myskova J."/>
            <person name="Grybchuk D."/>
            <person name="Lestinova T."/>
            <person name="Votypka J."/>
            <person name="Volf P."/>
            <person name="Opperdoes F."/>
            <person name="Flegontov P."/>
            <person name="Lukes J."/>
            <person name="Yurchenko V."/>
        </authorList>
    </citation>
    <scope>NUCLEOTIDE SEQUENCE [LARGE SCALE GENOMIC DNA]</scope>
    <source>
        <strain evidence="2 3">ATCC 30220</strain>
    </source>
</reference>
<dbReference type="EMBL" id="LJSK01000258">
    <property type="protein sequence ID" value="KPI84448.1"/>
    <property type="molecule type" value="Genomic_DNA"/>
</dbReference>
<proteinExistence type="predicted"/>
<dbReference type="PROSITE" id="PS50222">
    <property type="entry name" value="EF_HAND_2"/>
    <property type="match status" value="1"/>
</dbReference>
<feature type="domain" description="EF-hand" evidence="1">
    <location>
        <begin position="51"/>
        <end position="86"/>
    </location>
</feature>
<evidence type="ECO:0000313" key="2">
    <source>
        <dbReference type="EMBL" id="KPI84448.1"/>
    </source>
</evidence>
<comment type="caution">
    <text evidence="2">The sequence shown here is derived from an EMBL/GenBank/DDBJ whole genome shotgun (WGS) entry which is preliminary data.</text>
</comment>
<dbReference type="GO" id="GO:0005509">
    <property type="term" value="F:calcium ion binding"/>
    <property type="evidence" value="ECO:0007669"/>
    <property type="project" value="InterPro"/>
</dbReference>
<dbReference type="InterPro" id="IPR002048">
    <property type="entry name" value="EF_hand_dom"/>
</dbReference>